<name>A0A9Q1BJB0_HOLLE</name>
<gene>
    <name evidence="1" type="ORF">HOLleu_32732</name>
</gene>
<evidence type="ECO:0000313" key="1">
    <source>
        <dbReference type="EMBL" id="KAJ8027560.1"/>
    </source>
</evidence>
<evidence type="ECO:0000313" key="2">
    <source>
        <dbReference type="Proteomes" id="UP001152320"/>
    </source>
</evidence>
<dbReference type="EMBL" id="JAIZAY010000016">
    <property type="protein sequence ID" value="KAJ8027560.1"/>
    <property type="molecule type" value="Genomic_DNA"/>
</dbReference>
<comment type="caution">
    <text evidence="1">The sequence shown here is derived from an EMBL/GenBank/DDBJ whole genome shotgun (WGS) entry which is preliminary data.</text>
</comment>
<reference evidence="1" key="1">
    <citation type="submission" date="2021-10" db="EMBL/GenBank/DDBJ databases">
        <title>Tropical sea cucumber genome reveals ecological adaptation and Cuvierian tubules defense mechanism.</title>
        <authorList>
            <person name="Chen T."/>
        </authorList>
    </citation>
    <scope>NUCLEOTIDE SEQUENCE</scope>
    <source>
        <strain evidence="1">Nanhai2018</strain>
        <tissue evidence="1">Muscle</tissue>
    </source>
</reference>
<accession>A0A9Q1BJB0</accession>
<dbReference type="OrthoDB" id="5949854at2759"/>
<keyword evidence="2" id="KW-1185">Reference proteome</keyword>
<organism evidence="1 2">
    <name type="scientific">Holothuria leucospilota</name>
    <name type="common">Black long sea cucumber</name>
    <name type="synonym">Mertensiothuria leucospilota</name>
    <dbReference type="NCBI Taxonomy" id="206669"/>
    <lineage>
        <taxon>Eukaryota</taxon>
        <taxon>Metazoa</taxon>
        <taxon>Echinodermata</taxon>
        <taxon>Eleutherozoa</taxon>
        <taxon>Echinozoa</taxon>
        <taxon>Holothuroidea</taxon>
        <taxon>Aspidochirotacea</taxon>
        <taxon>Aspidochirotida</taxon>
        <taxon>Holothuriidae</taxon>
        <taxon>Holothuria</taxon>
    </lineage>
</organism>
<dbReference type="AlphaFoldDB" id="A0A9Q1BJB0"/>
<protein>
    <submittedName>
        <fullName evidence="1">Uncharacterized protein</fullName>
    </submittedName>
</protein>
<dbReference type="Proteomes" id="UP001152320">
    <property type="component" value="Chromosome 16"/>
</dbReference>
<sequence>MESPIKSRTVVDIGQTVETNIGIVGDILAAHALTGCDTVACYYGIGKGTVVKMLREGYSLSFLGEIDAPGQEGIKQATSFMTDWYGQNGIKSMSDARWKMWASKTGQVSSSPPKTVLSPANQWRIRTKSEKSPSSDHCMAIFGGQQPTRSGSIVVWLEERCANKNPQASHPSS</sequence>
<proteinExistence type="predicted"/>